<reference evidence="4 5" key="1">
    <citation type="journal article" date="2019" name="mSystems">
        <title>Life at home and on the roam: Genomic adaptions reflect the dual lifestyle of an intracellular, facultative symbiont.</title>
        <authorList>
            <person name="Burgsdorf I."/>
        </authorList>
    </citation>
    <scope>NUCLEOTIDE SEQUENCE [LARGE SCALE GENOMIC DNA]</scope>
    <source>
        <strain evidence="4">277cV</strain>
    </source>
</reference>
<accession>A0A524RNU9</accession>
<dbReference type="PROSITE" id="PS01319">
    <property type="entry name" value="RBFA"/>
    <property type="match status" value="1"/>
</dbReference>
<dbReference type="GO" id="GO:0005829">
    <property type="term" value="C:cytosol"/>
    <property type="evidence" value="ECO:0007669"/>
    <property type="project" value="TreeGrafter"/>
</dbReference>
<name>A0A524RNU9_9CHRO</name>
<proteinExistence type="inferred from homology"/>
<evidence type="ECO:0000313" key="4">
    <source>
        <dbReference type="EMBL" id="TGG93010.1"/>
    </source>
</evidence>
<dbReference type="PANTHER" id="PTHR33515">
    <property type="entry name" value="RIBOSOME-BINDING FACTOR A, CHLOROPLASTIC-RELATED"/>
    <property type="match status" value="1"/>
</dbReference>
<evidence type="ECO:0000256" key="1">
    <source>
        <dbReference type="ARBA" id="ARBA00022517"/>
    </source>
</evidence>
<protein>
    <recommendedName>
        <fullName evidence="2">Ribosome-binding factor A</fullName>
    </recommendedName>
</protein>
<dbReference type="EMBL" id="SRMO01000055">
    <property type="protein sequence ID" value="TGG93010.1"/>
    <property type="molecule type" value="Genomic_DNA"/>
</dbReference>
<comment type="subcellular location">
    <subcellularLocation>
        <location evidence="2">Cytoplasm</location>
    </subcellularLocation>
</comment>
<dbReference type="InterPro" id="IPR020053">
    <property type="entry name" value="Ribosome-bd_factorA_CS"/>
</dbReference>
<keyword evidence="1 2" id="KW-0690">Ribosome biogenesis</keyword>
<comment type="subunit">
    <text evidence="2">Monomer. Binds 30S ribosomal subunits, but not 50S ribosomal subunits or 70S ribosomes.</text>
</comment>
<dbReference type="InterPro" id="IPR023799">
    <property type="entry name" value="RbfA_dom_sf"/>
</dbReference>
<dbReference type="PANTHER" id="PTHR33515:SF1">
    <property type="entry name" value="RIBOSOME-BINDING FACTOR A, CHLOROPLASTIC-RELATED"/>
    <property type="match status" value="1"/>
</dbReference>
<sequence length="145" mass="15471">MAQGRRVERVASLIRQEVGRVIAAGIKDSRVSAGLVSITNVEVAGDLQHCRIYVSIYGSAKARQDAMAGLDSAVGFVRGHLGRHLNMRRTPQLRFIEDKGLADGNSVLGTLARLAEERRRRSEIGPDNCGSGAAGEADDSNDSVA</sequence>
<feature type="region of interest" description="Disordered" evidence="3">
    <location>
        <begin position="118"/>
        <end position="145"/>
    </location>
</feature>
<keyword evidence="2" id="KW-0963">Cytoplasm</keyword>
<dbReference type="InterPro" id="IPR015946">
    <property type="entry name" value="KH_dom-like_a/b"/>
</dbReference>
<evidence type="ECO:0000313" key="5">
    <source>
        <dbReference type="Proteomes" id="UP000317990"/>
    </source>
</evidence>
<dbReference type="InterPro" id="IPR000238">
    <property type="entry name" value="RbfA"/>
</dbReference>
<dbReference type="NCBIfam" id="TIGR00082">
    <property type="entry name" value="rbfA"/>
    <property type="match status" value="1"/>
</dbReference>
<dbReference type="AlphaFoldDB" id="A0A524RNU9"/>
<dbReference type="GO" id="GO:0043024">
    <property type="term" value="F:ribosomal small subunit binding"/>
    <property type="evidence" value="ECO:0007669"/>
    <property type="project" value="TreeGrafter"/>
</dbReference>
<comment type="similarity">
    <text evidence="2">Belongs to the RbfA family.</text>
</comment>
<evidence type="ECO:0000256" key="2">
    <source>
        <dbReference type="HAMAP-Rule" id="MF_00003"/>
    </source>
</evidence>
<dbReference type="Gene3D" id="3.30.300.20">
    <property type="match status" value="1"/>
</dbReference>
<feature type="compositionally biased region" description="Acidic residues" evidence="3">
    <location>
        <begin position="136"/>
        <end position="145"/>
    </location>
</feature>
<dbReference type="HAMAP" id="MF_00003">
    <property type="entry name" value="RbfA"/>
    <property type="match status" value="1"/>
</dbReference>
<comment type="function">
    <text evidence="2">One of several proteins that assist in the late maturation steps of the functional core of the 30S ribosomal subunit. Associates with free 30S ribosomal subunits (but not with 30S subunits that are part of 70S ribosomes or polysomes). Required for efficient processing of 16S rRNA. May interact with the 5'-terminal helix region of 16S rRNA.</text>
</comment>
<dbReference type="GO" id="GO:0030490">
    <property type="term" value="P:maturation of SSU-rRNA"/>
    <property type="evidence" value="ECO:0007669"/>
    <property type="project" value="UniProtKB-UniRule"/>
</dbReference>
<gene>
    <name evidence="2 4" type="primary">rbfA</name>
    <name evidence="4" type="ORF">ERJ67_05010</name>
</gene>
<dbReference type="SUPFAM" id="SSF89919">
    <property type="entry name" value="Ribosome-binding factor A, RbfA"/>
    <property type="match status" value="1"/>
</dbReference>
<dbReference type="Pfam" id="PF02033">
    <property type="entry name" value="RBFA"/>
    <property type="match status" value="1"/>
</dbReference>
<organism evidence="4 5">
    <name type="scientific">Aphanocapsa feldmannii 277cV</name>
    <dbReference type="NCBI Taxonomy" id="2507553"/>
    <lineage>
        <taxon>Bacteria</taxon>
        <taxon>Bacillati</taxon>
        <taxon>Cyanobacteriota</taxon>
        <taxon>Cyanophyceae</taxon>
        <taxon>Oscillatoriophycideae</taxon>
        <taxon>Chroococcales</taxon>
        <taxon>Microcystaceae</taxon>
        <taxon>Aphanocapsa</taxon>
    </lineage>
</organism>
<comment type="caution">
    <text evidence="4">The sequence shown here is derived from an EMBL/GenBank/DDBJ whole genome shotgun (WGS) entry which is preliminary data.</text>
</comment>
<evidence type="ECO:0000256" key="3">
    <source>
        <dbReference type="SAM" id="MobiDB-lite"/>
    </source>
</evidence>
<dbReference type="Proteomes" id="UP000317990">
    <property type="component" value="Unassembled WGS sequence"/>
</dbReference>